<evidence type="ECO:0000313" key="1">
    <source>
        <dbReference type="EMBL" id="KDO17783.1"/>
    </source>
</evidence>
<sequence length="292" mass="33444">MDRHGLGRLGCTGCETSVSLKTIFQRNNKDKKKNIRCFPHCCDGRGGHKSAGFCGSSVFATTHVACDGAICRFESSTLDENQRFVVGRQYASVDVTSEFPVVETGNTRAGRRFVVNPDVNKRGWSYAYDSRIEKNRRHRMSVYFFAAGVCVDVLHSTWFELRSTRMPKHKAAHLMHPLASPRSPQRIASYRRRPMPPLPGMYQHHQHHHHYHQPLGTRKRSFDDLNYYYPRDDTVMYRSPRQTPSPYSDSVQYVKRRQPEIALSSAEAAATEAAKWSVFTPKWTILPPLVAR</sequence>
<accession>A0A067BI08</accession>
<proteinExistence type="predicted"/>
<dbReference type="AlphaFoldDB" id="A0A067BI08"/>
<dbReference type="KEGG" id="spar:SPRG_16817"/>
<dbReference type="RefSeq" id="XP_012211509.1">
    <property type="nucleotide sequence ID" value="XM_012356119.1"/>
</dbReference>
<dbReference type="Proteomes" id="UP000030745">
    <property type="component" value="Unassembled WGS sequence"/>
</dbReference>
<dbReference type="EMBL" id="KK583569">
    <property type="protein sequence ID" value="KDO17783.1"/>
    <property type="molecule type" value="Genomic_DNA"/>
</dbReference>
<dbReference type="VEuPathDB" id="FungiDB:SPRG_16817"/>
<organism evidence="1 2">
    <name type="scientific">Saprolegnia parasitica (strain CBS 223.65)</name>
    <dbReference type="NCBI Taxonomy" id="695850"/>
    <lineage>
        <taxon>Eukaryota</taxon>
        <taxon>Sar</taxon>
        <taxon>Stramenopiles</taxon>
        <taxon>Oomycota</taxon>
        <taxon>Saprolegniomycetes</taxon>
        <taxon>Saprolegniales</taxon>
        <taxon>Saprolegniaceae</taxon>
        <taxon>Saprolegnia</taxon>
    </lineage>
</organism>
<dbReference type="GeneID" id="24138408"/>
<dbReference type="OrthoDB" id="76436at2759"/>
<gene>
    <name evidence="1" type="ORF">SPRG_16817</name>
</gene>
<evidence type="ECO:0000313" key="2">
    <source>
        <dbReference type="Proteomes" id="UP000030745"/>
    </source>
</evidence>
<reference evidence="1 2" key="1">
    <citation type="journal article" date="2013" name="PLoS Genet.">
        <title>Distinctive expansion of potential virulence genes in the genome of the oomycete fish pathogen Saprolegnia parasitica.</title>
        <authorList>
            <person name="Jiang R.H."/>
            <person name="de Bruijn I."/>
            <person name="Haas B.J."/>
            <person name="Belmonte R."/>
            <person name="Lobach L."/>
            <person name="Christie J."/>
            <person name="van den Ackerveken G."/>
            <person name="Bottin A."/>
            <person name="Bulone V."/>
            <person name="Diaz-Moreno S.M."/>
            <person name="Dumas B."/>
            <person name="Fan L."/>
            <person name="Gaulin E."/>
            <person name="Govers F."/>
            <person name="Grenville-Briggs L.J."/>
            <person name="Horner N.R."/>
            <person name="Levin J.Z."/>
            <person name="Mammella M."/>
            <person name="Meijer H.J."/>
            <person name="Morris P."/>
            <person name="Nusbaum C."/>
            <person name="Oome S."/>
            <person name="Phillips A.J."/>
            <person name="van Rooyen D."/>
            <person name="Rzeszutek E."/>
            <person name="Saraiva M."/>
            <person name="Secombes C.J."/>
            <person name="Seidl M.F."/>
            <person name="Snel B."/>
            <person name="Stassen J.H."/>
            <person name="Sykes S."/>
            <person name="Tripathy S."/>
            <person name="van den Berg H."/>
            <person name="Vega-Arreguin J.C."/>
            <person name="Wawra S."/>
            <person name="Young S.K."/>
            <person name="Zeng Q."/>
            <person name="Dieguez-Uribeondo J."/>
            <person name="Russ C."/>
            <person name="Tyler B.M."/>
            <person name="van West P."/>
        </authorList>
    </citation>
    <scope>NUCLEOTIDE SEQUENCE [LARGE SCALE GENOMIC DNA]</scope>
    <source>
        <strain evidence="1 2">CBS 223.65</strain>
    </source>
</reference>
<keyword evidence="2" id="KW-1185">Reference proteome</keyword>
<name>A0A067BI08_SAPPC</name>
<protein>
    <submittedName>
        <fullName evidence="1">Uncharacterized protein</fullName>
    </submittedName>
</protein>